<protein>
    <submittedName>
        <fullName evidence="1">Uncharacterized protein</fullName>
    </submittedName>
</protein>
<accession>A0AA88GW59</accession>
<dbReference type="AlphaFoldDB" id="A0AA88GW59"/>
<name>A0AA88GW59_NAELO</name>
<dbReference type="GeneID" id="68093386"/>
<organism evidence="1 2">
    <name type="scientific">Naegleria lovaniensis</name>
    <name type="common">Amoeba</name>
    <dbReference type="NCBI Taxonomy" id="51637"/>
    <lineage>
        <taxon>Eukaryota</taxon>
        <taxon>Discoba</taxon>
        <taxon>Heterolobosea</taxon>
        <taxon>Tetramitia</taxon>
        <taxon>Eutetramitia</taxon>
        <taxon>Vahlkampfiidae</taxon>
        <taxon>Naegleria</taxon>
    </lineage>
</organism>
<reference evidence="1 2" key="1">
    <citation type="journal article" date="2018" name="BMC Genomics">
        <title>The genome of Naegleria lovaniensis, the basis for a comparative approach to unravel pathogenicity factors of the human pathogenic amoeba N. fowleri.</title>
        <authorList>
            <person name="Liechti N."/>
            <person name="Schurch N."/>
            <person name="Bruggmann R."/>
            <person name="Wittwer M."/>
        </authorList>
    </citation>
    <scope>NUCLEOTIDE SEQUENCE [LARGE SCALE GENOMIC DNA]</scope>
    <source>
        <strain evidence="1 2">ATCC 30569</strain>
    </source>
</reference>
<gene>
    <name evidence="1" type="ORF">C9374_000930</name>
</gene>
<dbReference type="EMBL" id="PYSW02000011">
    <property type="protein sequence ID" value="KAG2388080.1"/>
    <property type="molecule type" value="Genomic_DNA"/>
</dbReference>
<dbReference type="Proteomes" id="UP000816034">
    <property type="component" value="Unassembled WGS sequence"/>
</dbReference>
<evidence type="ECO:0000313" key="2">
    <source>
        <dbReference type="Proteomes" id="UP000816034"/>
    </source>
</evidence>
<proteinExistence type="predicted"/>
<dbReference type="RefSeq" id="XP_044552072.1">
    <property type="nucleotide sequence ID" value="XM_044699472.1"/>
</dbReference>
<evidence type="ECO:0000313" key="1">
    <source>
        <dbReference type="EMBL" id="KAG2388080.1"/>
    </source>
</evidence>
<sequence length="341" mass="39290">MKSHKFREESNMNATTLHDAITTVINPDSNNNGNTLNGEAESWKPKKITALSKRKKLSMKLLGDVSSYDEGELLSLFDEAESQGNITLMMKILNRLIECKIIYFDFMHRMMNVYYKYGIANVEHSSVNNKKEVERKETSQESDIYNQYSHIIELFQYLIEMGDTLSHRSHVCDTIAVCLYTIFNKLDVDTYGFIDGVYISKSSAKSVLLTAPLVFEKSLEFLKQALNTDNFNSNSEKMNCYRHFQECYYLYGHRLTSKADFNKAFEMYCKGVEWVKLEFHGSPNTSGRNVKDFISNHSVVSKMVQSVKSDFEQSSQYLTKFEHVIQSAEITPQCVCSTCRQ</sequence>
<comment type="caution">
    <text evidence="1">The sequence shown here is derived from an EMBL/GenBank/DDBJ whole genome shotgun (WGS) entry which is preliminary data.</text>
</comment>
<keyword evidence="2" id="KW-1185">Reference proteome</keyword>